<dbReference type="GeneID" id="100181403"/>
<evidence type="ECO:0000259" key="4">
    <source>
        <dbReference type="PROSITE" id="PS50102"/>
    </source>
</evidence>
<feature type="region of interest" description="Disordered" evidence="3">
    <location>
        <begin position="138"/>
        <end position="235"/>
    </location>
</feature>
<proteinExistence type="predicted"/>
<dbReference type="GO" id="GO:0005634">
    <property type="term" value="C:nucleus"/>
    <property type="evidence" value="ECO:0000318"/>
    <property type="project" value="GO_Central"/>
</dbReference>
<dbReference type="STRING" id="7719.ENSCINP00000014496"/>
<dbReference type="AlphaFoldDB" id="F6ZBV1"/>
<evidence type="ECO:0000256" key="1">
    <source>
        <dbReference type="ARBA" id="ARBA00022884"/>
    </source>
</evidence>
<dbReference type="OMA" id="DGQPMQM"/>
<dbReference type="InterPro" id="IPR034784">
    <property type="entry name" value="PDIP3_RRM"/>
</dbReference>
<dbReference type="InterPro" id="IPR051229">
    <property type="entry name" value="ALYREF_mRNA_export"/>
</dbReference>
<dbReference type="InParanoid" id="F6ZBV1"/>
<evidence type="ECO:0000256" key="3">
    <source>
        <dbReference type="SAM" id="MobiDB-lite"/>
    </source>
</evidence>
<organism evidence="5 6">
    <name type="scientific">Ciona intestinalis</name>
    <name type="common">Transparent sea squirt</name>
    <name type="synonym">Ascidia intestinalis</name>
    <dbReference type="NCBI Taxonomy" id="7719"/>
    <lineage>
        <taxon>Eukaryota</taxon>
        <taxon>Metazoa</taxon>
        <taxon>Chordata</taxon>
        <taxon>Tunicata</taxon>
        <taxon>Ascidiacea</taxon>
        <taxon>Phlebobranchia</taxon>
        <taxon>Cionidae</taxon>
        <taxon>Ciona</taxon>
    </lineage>
</organism>
<dbReference type="InterPro" id="IPR012677">
    <property type="entry name" value="Nucleotide-bd_a/b_plait_sf"/>
</dbReference>
<keyword evidence="6" id="KW-1185">Reference proteome</keyword>
<accession>F6ZBV1</accession>
<feature type="domain" description="RRM" evidence="4">
    <location>
        <begin position="299"/>
        <end position="370"/>
    </location>
</feature>
<accession>A0A1W2W491</accession>
<dbReference type="PANTHER" id="PTHR19965:SF96">
    <property type="entry name" value="POLYMERASE DELTA-INTERACTING PROTEIN 3"/>
    <property type="match status" value="1"/>
</dbReference>
<evidence type="ECO:0000313" key="5">
    <source>
        <dbReference type="Ensembl" id="ENSCINP00000014496.3"/>
    </source>
</evidence>
<dbReference type="PROSITE" id="PS50102">
    <property type="entry name" value="RRM"/>
    <property type="match status" value="1"/>
</dbReference>
<reference evidence="5" key="2">
    <citation type="journal article" date="2008" name="Genome Biol.">
        <title>Improved genome assembly and evidence-based global gene model set for the chordate Ciona intestinalis: new insight into intron and operon populations.</title>
        <authorList>
            <person name="Satou Y."/>
            <person name="Mineta K."/>
            <person name="Ogasawara M."/>
            <person name="Sasakura Y."/>
            <person name="Shoguchi E."/>
            <person name="Ueno K."/>
            <person name="Yamada L."/>
            <person name="Matsumoto J."/>
            <person name="Wasserscheid J."/>
            <person name="Dewar K."/>
            <person name="Wiley G.B."/>
            <person name="Macmil S.L."/>
            <person name="Roe B.A."/>
            <person name="Zeller R.W."/>
            <person name="Hastings K.E."/>
            <person name="Lemaire P."/>
            <person name="Lindquist E."/>
            <person name="Endo T."/>
            <person name="Hotta K."/>
            <person name="Inaba K."/>
        </authorList>
    </citation>
    <scope>NUCLEOTIDE SEQUENCE [LARGE SCALE GENOMIC DNA]</scope>
    <source>
        <strain evidence="5">wild type</strain>
    </source>
</reference>
<dbReference type="CDD" id="cd12681">
    <property type="entry name" value="RRM_SKAR"/>
    <property type="match status" value="1"/>
</dbReference>
<dbReference type="GO" id="GO:0016607">
    <property type="term" value="C:nuclear speck"/>
    <property type="evidence" value="ECO:0000318"/>
    <property type="project" value="GO_Central"/>
</dbReference>
<dbReference type="SMART" id="SM00360">
    <property type="entry name" value="RRM"/>
    <property type="match status" value="1"/>
</dbReference>
<evidence type="ECO:0000313" key="6">
    <source>
        <dbReference type="Proteomes" id="UP000008144"/>
    </source>
</evidence>
<feature type="compositionally biased region" description="Polar residues" evidence="3">
    <location>
        <begin position="150"/>
        <end position="159"/>
    </location>
</feature>
<dbReference type="Proteomes" id="UP000008144">
    <property type="component" value="Chromosome 1"/>
</dbReference>
<dbReference type="GO" id="GO:0016973">
    <property type="term" value="P:poly(A)+ mRNA export from nucleus"/>
    <property type="evidence" value="ECO:0000318"/>
    <property type="project" value="GO_Central"/>
</dbReference>
<dbReference type="SUPFAM" id="SSF54928">
    <property type="entry name" value="RNA-binding domain, RBD"/>
    <property type="match status" value="1"/>
</dbReference>
<gene>
    <name evidence="5" type="primary">LOC100181403</name>
</gene>
<dbReference type="KEGG" id="cin:100181403"/>
<dbReference type="OrthoDB" id="346839at2759"/>
<feature type="compositionally biased region" description="Pro residues" evidence="3">
    <location>
        <begin position="199"/>
        <end position="211"/>
    </location>
</feature>
<feature type="region of interest" description="Disordered" evidence="3">
    <location>
        <begin position="16"/>
        <end position="36"/>
    </location>
</feature>
<dbReference type="Ensembl" id="ENSCINT00000014496.3">
    <property type="protein sequence ID" value="ENSCINP00000014496.3"/>
    <property type="gene ID" value="ENSCING00000007054.3"/>
</dbReference>
<dbReference type="HOGENOM" id="CLU_645511_0_0_1"/>
<dbReference type="EMBL" id="EAAA01000403">
    <property type="status" value="NOT_ANNOTATED_CDS"/>
    <property type="molecule type" value="Genomic_DNA"/>
</dbReference>
<dbReference type="RefSeq" id="XP_002119758.1">
    <property type="nucleotide sequence ID" value="XM_002119722.4"/>
</dbReference>
<dbReference type="InterPro" id="IPR000504">
    <property type="entry name" value="RRM_dom"/>
</dbReference>
<keyword evidence="1 2" id="KW-0694">RNA-binding</keyword>
<name>F6ZBV1_CIOIN</name>
<dbReference type="PANTHER" id="PTHR19965">
    <property type="entry name" value="RNA AND EXPORT FACTOR BINDING PROTEIN"/>
    <property type="match status" value="1"/>
</dbReference>
<reference evidence="5" key="3">
    <citation type="submission" date="2025-08" db="UniProtKB">
        <authorList>
            <consortium name="Ensembl"/>
        </authorList>
    </citation>
    <scope>IDENTIFICATION</scope>
</reference>
<reference evidence="5" key="4">
    <citation type="submission" date="2025-09" db="UniProtKB">
        <authorList>
            <consortium name="Ensembl"/>
        </authorList>
    </citation>
    <scope>IDENTIFICATION</scope>
</reference>
<dbReference type="GeneTree" id="ENSGT00390000018868"/>
<evidence type="ECO:0000256" key="2">
    <source>
        <dbReference type="PROSITE-ProRule" id="PRU00176"/>
    </source>
</evidence>
<dbReference type="InterPro" id="IPR035979">
    <property type="entry name" value="RBD_domain_sf"/>
</dbReference>
<dbReference type="GO" id="GO:0003729">
    <property type="term" value="F:mRNA binding"/>
    <property type="evidence" value="ECO:0000318"/>
    <property type="project" value="GO_Central"/>
</dbReference>
<dbReference type="Pfam" id="PF00076">
    <property type="entry name" value="RRM_1"/>
    <property type="match status" value="1"/>
</dbReference>
<dbReference type="Gene3D" id="3.30.70.330">
    <property type="match status" value="1"/>
</dbReference>
<reference evidence="6" key="1">
    <citation type="journal article" date="2002" name="Science">
        <title>The draft genome of Ciona intestinalis: insights into chordate and vertebrate origins.</title>
        <authorList>
            <person name="Dehal P."/>
            <person name="Satou Y."/>
            <person name="Campbell R.K."/>
            <person name="Chapman J."/>
            <person name="Degnan B."/>
            <person name="De Tomaso A."/>
            <person name="Davidson B."/>
            <person name="Di Gregorio A."/>
            <person name="Gelpke M."/>
            <person name="Goodstein D.M."/>
            <person name="Harafuji N."/>
            <person name="Hastings K.E."/>
            <person name="Ho I."/>
            <person name="Hotta K."/>
            <person name="Huang W."/>
            <person name="Kawashima T."/>
            <person name="Lemaire P."/>
            <person name="Martinez D."/>
            <person name="Meinertzhagen I.A."/>
            <person name="Necula S."/>
            <person name="Nonaka M."/>
            <person name="Putnam N."/>
            <person name="Rash S."/>
            <person name="Saiga H."/>
            <person name="Satake M."/>
            <person name="Terry A."/>
            <person name="Yamada L."/>
            <person name="Wang H.G."/>
            <person name="Awazu S."/>
            <person name="Azumi K."/>
            <person name="Boore J."/>
            <person name="Branno M."/>
            <person name="Chin-Bow S."/>
            <person name="DeSantis R."/>
            <person name="Doyle S."/>
            <person name="Francino P."/>
            <person name="Keys D.N."/>
            <person name="Haga S."/>
            <person name="Hayashi H."/>
            <person name="Hino K."/>
            <person name="Imai K.S."/>
            <person name="Inaba K."/>
            <person name="Kano S."/>
            <person name="Kobayashi K."/>
            <person name="Kobayashi M."/>
            <person name="Lee B.I."/>
            <person name="Makabe K.W."/>
            <person name="Manohar C."/>
            <person name="Matassi G."/>
            <person name="Medina M."/>
            <person name="Mochizuki Y."/>
            <person name="Mount S."/>
            <person name="Morishita T."/>
            <person name="Miura S."/>
            <person name="Nakayama A."/>
            <person name="Nishizaka S."/>
            <person name="Nomoto H."/>
            <person name="Ohta F."/>
            <person name="Oishi K."/>
            <person name="Rigoutsos I."/>
            <person name="Sano M."/>
            <person name="Sasaki A."/>
            <person name="Sasakura Y."/>
            <person name="Shoguchi E."/>
            <person name="Shin-i T."/>
            <person name="Spagnuolo A."/>
            <person name="Stainier D."/>
            <person name="Suzuki M.M."/>
            <person name="Tassy O."/>
            <person name="Takatori N."/>
            <person name="Tokuoka M."/>
            <person name="Yagi K."/>
            <person name="Yoshizaki F."/>
            <person name="Wada S."/>
            <person name="Zhang C."/>
            <person name="Hyatt P.D."/>
            <person name="Larimer F."/>
            <person name="Detter C."/>
            <person name="Doggett N."/>
            <person name="Glavina T."/>
            <person name="Hawkins T."/>
            <person name="Richardson P."/>
            <person name="Lucas S."/>
            <person name="Kohara Y."/>
            <person name="Levine M."/>
            <person name="Satoh N."/>
            <person name="Rokhsar D.S."/>
        </authorList>
    </citation>
    <scope>NUCLEOTIDE SEQUENCE [LARGE SCALE GENOMIC DNA]</scope>
</reference>
<protein>
    <submittedName>
        <fullName evidence="5">Serine/arginine repetitive matrix protein 1</fullName>
    </submittedName>
</protein>
<sequence length="428" mass="48535">MYTTWQKQARVPDARLRLQSKYNDARSKLTKRRPKDEPVFDARQAIKAKKAPSPITIEHKPIKVKPEKPVEKKSLKLTTRTIRNPGAIVPLENQTVGKNLLLRSKQIGFISVTNGSRVLMEKVTMDDAGLKVAIRNDIMKEKPTRRKNNNNKQGDSSVKVNKGIKITMTNPDAEKKPSPKPSKTNVQRKQPPKPKKRSLPPPPPSPTPSPEPEVIHHHHHIPHESPPAPKRKYMAPSAPMYSDLILEQKRPKHQYNHPRPMNSGENSVFFQERVRHHDPHPPIAETGYSHEYISPFEGTKILVSNLHPIVVEDDILELFSVLGPVRRARMVGPGKAEIVFIRRDDAILAYQKYNNRDLDGQPMQMKLLLQESNPQCNKQYSWMSDITPRRSTAGADITEIDPNILQRALFKGGSTGTSTRPVTFTVKI</sequence>